<evidence type="ECO:0000256" key="7">
    <source>
        <dbReference type="ARBA" id="ARBA00047647"/>
    </source>
</evidence>
<dbReference type="FunFam" id="3.20.20.140:FF:000004">
    <property type="entry name" value="N-acetylglucosamine-6-phosphate deacetylase"/>
    <property type="match status" value="1"/>
</dbReference>
<feature type="binding site" evidence="11">
    <location>
        <position position="251"/>
    </location>
    <ligand>
        <name>substrate</name>
    </ligand>
</feature>
<comment type="pathway">
    <text evidence="8">Amino-sugar metabolism; N-acetylneuraminate degradation; D-fructose 6-phosphate from N-acetylneuraminate: step 4/5.</text>
</comment>
<dbReference type="Gene3D" id="2.30.40.10">
    <property type="entry name" value="Urease, subunit C, domain 1"/>
    <property type="match status" value="1"/>
</dbReference>
<dbReference type="Proteomes" id="UP000005926">
    <property type="component" value="Unassembled WGS sequence"/>
</dbReference>
<evidence type="ECO:0000256" key="1">
    <source>
        <dbReference type="ARBA" id="ARBA00010716"/>
    </source>
</evidence>
<dbReference type="Pfam" id="PF01979">
    <property type="entry name" value="Amidohydro_1"/>
    <property type="match status" value="1"/>
</dbReference>
<dbReference type="PIRSF" id="PIRSF038994">
    <property type="entry name" value="NagA"/>
    <property type="match status" value="1"/>
</dbReference>
<comment type="catalytic activity">
    <reaction evidence="7">
        <text>N-acetyl-D-glucosamine 6-phosphate + H2O = D-glucosamine 6-phosphate + acetate</text>
        <dbReference type="Rhea" id="RHEA:22936"/>
        <dbReference type="ChEBI" id="CHEBI:15377"/>
        <dbReference type="ChEBI" id="CHEBI:30089"/>
        <dbReference type="ChEBI" id="CHEBI:57513"/>
        <dbReference type="ChEBI" id="CHEBI:58725"/>
        <dbReference type="EC" id="3.5.1.25"/>
    </reaction>
</comment>
<protein>
    <recommendedName>
        <fullName evidence="3">N-acetylglucosamine-6-phosphate deacetylase</fullName>
        <ecNumber evidence="2">3.5.1.25</ecNumber>
    </recommendedName>
</protein>
<organism evidence="14 15">
    <name type="scientific">Granulicatella adiacens ATCC 49175</name>
    <dbReference type="NCBI Taxonomy" id="638301"/>
    <lineage>
        <taxon>Bacteria</taxon>
        <taxon>Bacillati</taxon>
        <taxon>Bacillota</taxon>
        <taxon>Bacilli</taxon>
        <taxon>Lactobacillales</taxon>
        <taxon>Carnobacteriaceae</taxon>
        <taxon>Granulicatella</taxon>
    </lineage>
</organism>
<evidence type="ECO:0000256" key="5">
    <source>
        <dbReference type="ARBA" id="ARBA00022801"/>
    </source>
</evidence>
<dbReference type="Gene3D" id="3.20.20.140">
    <property type="entry name" value="Metal-dependent hydrolases"/>
    <property type="match status" value="1"/>
</dbReference>
<dbReference type="AlphaFoldDB" id="C8NIS3"/>
<evidence type="ECO:0000256" key="11">
    <source>
        <dbReference type="PIRSR" id="PIRSR038994-2"/>
    </source>
</evidence>
<keyword evidence="4 12" id="KW-0479">Metal-binding</keyword>
<dbReference type="SUPFAM" id="SSF51556">
    <property type="entry name" value="Metallo-dependent hydrolases"/>
    <property type="match status" value="1"/>
</dbReference>
<accession>C8NIS3</accession>
<keyword evidence="6 9" id="KW-0119">Carbohydrate metabolism</keyword>
<dbReference type="NCBIfam" id="TIGR00221">
    <property type="entry name" value="nagA"/>
    <property type="match status" value="1"/>
</dbReference>
<evidence type="ECO:0000256" key="12">
    <source>
        <dbReference type="PIRSR" id="PIRSR038994-3"/>
    </source>
</evidence>
<dbReference type="InterPro" id="IPR011059">
    <property type="entry name" value="Metal-dep_hydrolase_composite"/>
</dbReference>
<evidence type="ECO:0000256" key="2">
    <source>
        <dbReference type="ARBA" id="ARBA00011899"/>
    </source>
</evidence>
<dbReference type="eggNOG" id="COG1820">
    <property type="taxonomic scope" value="Bacteria"/>
</dbReference>
<evidence type="ECO:0000256" key="8">
    <source>
        <dbReference type="ARBA" id="ARBA00060590"/>
    </source>
</evidence>
<evidence type="ECO:0000256" key="3">
    <source>
        <dbReference type="ARBA" id="ARBA00018029"/>
    </source>
</evidence>
<dbReference type="HOGENOM" id="CLU_032482_2_1_9"/>
<feature type="binding site" evidence="11">
    <location>
        <begin position="308"/>
        <end position="310"/>
    </location>
    <ligand>
        <name>substrate</name>
    </ligand>
</feature>
<keyword evidence="5 9" id="KW-0378">Hydrolase</keyword>
<reference evidence="14 15" key="1">
    <citation type="submission" date="2009-08" db="EMBL/GenBank/DDBJ databases">
        <authorList>
            <person name="Muzny D."/>
            <person name="Qin X."/>
            <person name="Deng J."/>
            <person name="Jiang H."/>
            <person name="Liu Y."/>
            <person name="Qu J."/>
            <person name="Song X.-Z."/>
            <person name="Zhang L."/>
            <person name="Thornton R."/>
            <person name="Coyle M."/>
            <person name="Francisco L."/>
            <person name="Jackson L."/>
            <person name="Javaid M."/>
            <person name="Korchina V."/>
            <person name="Kovar C."/>
            <person name="Mata R."/>
            <person name="Mathew T."/>
            <person name="Ngo R."/>
            <person name="Nguyen L."/>
            <person name="Nguyen N."/>
            <person name="Okwuonu G."/>
            <person name="Ongeri F."/>
            <person name="Pham C."/>
            <person name="Simmons D."/>
            <person name="Wilczek-Boney K."/>
            <person name="Hale W."/>
            <person name="Jakkamsetti A."/>
            <person name="Pham P."/>
            <person name="Ruth R."/>
            <person name="San Lucas F."/>
            <person name="Warren J."/>
            <person name="Zhang J."/>
            <person name="Zhao Z."/>
            <person name="Zhou C."/>
            <person name="Zhu D."/>
            <person name="Lee S."/>
            <person name="Bess C."/>
            <person name="Blankenburg K."/>
            <person name="Forbes L."/>
            <person name="Fu Q."/>
            <person name="Gubbala S."/>
            <person name="Hirani K."/>
            <person name="Jayaseelan J.C."/>
            <person name="Lara F."/>
            <person name="Munidasa M."/>
            <person name="Palculict T."/>
            <person name="Patil S."/>
            <person name="Pu L.-L."/>
            <person name="Saada N."/>
            <person name="Tang L."/>
            <person name="Weissenberger G."/>
            <person name="Zhu Y."/>
            <person name="Hemphill L."/>
            <person name="Shang Y."/>
            <person name="Youmans B."/>
            <person name="Ayvaz T."/>
            <person name="Ross M."/>
            <person name="Santibanez J."/>
            <person name="Aqrawi P."/>
            <person name="Gross S."/>
            <person name="Joshi V."/>
            <person name="Fowler G."/>
            <person name="Nazareth L."/>
            <person name="Reid J."/>
            <person name="Worley K."/>
            <person name="Petrosino J."/>
            <person name="Highlander S."/>
            <person name="Gibbs R."/>
        </authorList>
    </citation>
    <scope>NUCLEOTIDE SEQUENCE [LARGE SCALE GENOMIC DNA]</scope>
    <source>
        <strain evidence="14 15">ATCC 49175</strain>
    </source>
</reference>
<feature type="binding site" evidence="11">
    <location>
        <begin position="219"/>
        <end position="220"/>
    </location>
    <ligand>
        <name>substrate</name>
    </ligand>
</feature>
<dbReference type="STRING" id="638301.HMPREF0444_1818"/>
<dbReference type="GO" id="GO:0006046">
    <property type="term" value="P:N-acetylglucosamine catabolic process"/>
    <property type="evidence" value="ECO:0007669"/>
    <property type="project" value="TreeGrafter"/>
</dbReference>
<dbReference type="EMBL" id="ACKZ01000029">
    <property type="protein sequence ID" value="EEW36470.1"/>
    <property type="molecule type" value="Genomic_DNA"/>
</dbReference>
<dbReference type="PANTHER" id="PTHR11113:SF14">
    <property type="entry name" value="N-ACETYLGLUCOSAMINE-6-PHOSPHATE DEACETYLASE"/>
    <property type="match status" value="1"/>
</dbReference>
<feature type="binding site" evidence="12">
    <location>
        <position position="195"/>
    </location>
    <ligand>
        <name>Zn(2+)</name>
        <dbReference type="ChEBI" id="CHEBI:29105"/>
    </ligand>
</feature>
<dbReference type="GeneID" id="78412423"/>
<dbReference type="GO" id="GO:0046872">
    <property type="term" value="F:metal ion binding"/>
    <property type="evidence" value="ECO:0007669"/>
    <property type="project" value="UniProtKB-KW"/>
</dbReference>
<dbReference type="InterPro" id="IPR032466">
    <property type="entry name" value="Metal_Hydrolase"/>
</dbReference>
<sequence>MTTYIYAKAFYFEDKVKGPGYLPILDNGTFGAFQTEKPESGAKIIDYGNYQIAPGLVDTHIHGFKGADVMDNDVEALRTISEGLPSCGVTSYLPTTLTASRELLADVCQTVGDNATTLGGAKIRGIFLEGPFFCEKYKGAQNPKYMGDPKSEILDEWQERAGGWVKKIAIAPERDGAVDFIKHAKTKDIYVALAHTDGTYEDCKNAVEAGANIFVHTYNGMRGLHHREPGVVGAALTLPNVFDELICDGHHVHPVSASIVMKCCGHDHVALITDCMRAGGMGECESMLGEFPVIVKDGTARLKDGGSLAGSILELIQGVQNVVKWGIATPHEAITMASLVPAKSVGIDDVCGRIDPGYAADFIVLDDELQLKATYLDGKPYFEAK</sequence>
<evidence type="ECO:0000256" key="4">
    <source>
        <dbReference type="ARBA" id="ARBA00022723"/>
    </source>
</evidence>
<evidence type="ECO:0000256" key="10">
    <source>
        <dbReference type="PIRSR" id="PIRSR038994-1"/>
    </source>
</evidence>
<dbReference type="RefSeq" id="WP_005606450.1">
    <property type="nucleotide sequence ID" value="NZ_CP102283.1"/>
</dbReference>
<name>C8NIS3_9LACT</name>
<evidence type="ECO:0000256" key="6">
    <source>
        <dbReference type="ARBA" id="ARBA00023277"/>
    </source>
</evidence>
<evidence type="ECO:0000313" key="15">
    <source>
        <dbReference type="Proteomes" id="UP000005926"/>
    </source>
</evidence>
<feature type="binding site" evidence="11">
    <location>
        <position position="227"/>
    </location>
    <ligand>
        <name>substrate</name>
    </ligand>
</feature>
<comment type="caution">
    <text evidence="14">The sequence shown here is derived from an EMBL/GenBank/DDBJ whole genome shotgun (WGS) entry which is preliminary data.</text>
</comment>
<keyword evidence="15" id="KW-1185">Reference proteome</keyword>
<comment type="cofactor">
    <cofactor evidence="12">
        <name>a divalent metal cation</name>
        <dbReference type="ChEBI" id="CHEBI:60240"/>
    </cofactor>
    <text evidence="12">Binds 1 divalent metal cation per subunit.</text>
</comment>
<proteinExistence type="inferred from homology"/>
<gene>
    <name evidence="14" type="primary">nagA</name>
    <name evidence="14" type="ORF">HMPREF0444_1818</name>
</gene>
<evidence type="ECO:0000259" key="13">
    <source>
        <dbReference type="Pfam" id="PF01979"/>
    </source>
</evidence>
<feature type="binding site" evidence="12">
    <location>
        <position position="216"/>
    </location>
    <ligand>
        <name>Zn(2+)</name>
        <dbReference type="ChEBI" id="CHEBI:29105"/>
    </ligand>
</feature>
<dbReference type="GO" id="GO:0008448">
    <property type="term" value="F:N-acetylglucosamine-6-phosphate deacetylase activity"/>
    <property type="evidence" value="ECO:0007669"/>
    <property type="project" value="UniProtKB-EC"/>
</dbReference>
<dbReference type="InterPro" id="IPR003764">
    <property type="entry name" value="GlcNAc_6-P_deAcase"/>
</dbReference>
<dbReference type="EC" id="3.5.1.25" evidence="2"/>
<comment type="similarity">
    <text evidence="1 9">Belongs to the metallo-dependent hydrolases superfamily. NagA family.</text>
</comment>
<evidence type="ECO:0000256" key="9">
    <source>
        <dbReference type="PIRNR" id="PIRNR038994"/>
    </source>
</evidence>
<feature type="active site" description="Proton donor/acceptor" evidence="10">
    <location>
        <position position="274"/>
    </location>
</feature>
<dbReference type="PANTHER" id="PTHR11113">
    <property type="entry name" value="N-ACETYLGLUCOSAMINE-6-PHOSPHATE DEACETYLASE"/>
    <property type="match status" value="1"/>
</dbReference>
<dbReference type="InterPro" id="IPR006680">
    <property type="entry name" value="Amidohydro-rel"/>
</dbReference>
<evidence type="ECO:0000313" key="14">
    <source>
        <dbReference type="EMBL" id="EEW36470.1"/>
    </source>
</evidence>
<feature type="binding site" evidence="12">
    <location>
        <position position="129"/>
    </location>
    <ligand>
        <name>Zn(2+)</name>
        <dbReference type="ChEBI" id="CHEBI:29105"/>
    </ligand>
</feature>
<feature type="domain" description="Amidohydrolase-related" evidence="13">
    <location>
        <begin position="52"/>
        <end position="373"/>
    </location>
</feature>
<dbReference type="CDD" id="cd00854">
    <property type="entry name" value="NagA"/>
    <property type="match status" value="1"/>
</dbReference>
<dbReference type="SUPFAM" id="SSF51338">
    <property type="entry name" value="Composite domain of metallo-dependent hydrolases"/>
    <property type="match status" value="1"/>
</dbReference>
<feature type="binding site" evidence="11">
    <location>
        <position position="140"/>
    </location>
    <ligand>
        <name>substrate</name>
    </ligand>
</feature>